<accession>A0A2U3KYP6</accession>
<organism evidence="2 3">
    <name type="scientific">Candidatus Sulfotelmatobacter kueseliae</name>
    <dbReference type="NCBI Taxonomy" id="2042962"/>
    <lineage>
        <taxon>Bacteria</taxon>
        <taxon>Pseudomonadati</taxon>
        <taxon>Acidobacteriota</taxon>
        <taxon>Terriglobia</taxon>
        <taxon>Terriglobales</taxon>
        <taxon>Candidatus Korobacteraceae</taxon>
        <taxon>Candidatus Sulfotelmatobacter</taxon>
    </lineage>
</organism>
<evidence type="ECO:0000256" key="1">
    <source>
        <dbReference type="SAM" id="MobiDB-lite"/>
    </source>
</evidence>
<name>A0A2U3KYP6_9BACT</name>
<protein>
    <submittedName>
        <fullName evidence="2">Uncharacterized protein</fullName>
    </submittedName>
</protein>
<feature type="compositionally biased region" description="Polar residues" evidence="1">
    <location>
        <begin position="9"/>
        <end position="19"/>
    </location>
</feature>
<evidence type="ECO:0000313" key="3">
    <source>
        <dbReference type="Proteomes" id="UP000238701"/>
    </source>
</evidence>
<reference evidence="3" key="1">
    <citation type="submission" date="2018-02" db="EMBL/GenBank/DDBJ databases">
        <authorList>
            <person name="Hausmann B."/>
        </authorList>
    </citation>
    <scope>NUCLEOTIDE SEQUENCE [LARGE SCALE GENOMIC DNA]</scope>
    <source>
        <strain evidence="3">Peat soil MAG SbA1</strain>
    </source>
</reference>
<dbReference type="AlphaFoldDB" id="A0A2U3KYP6"/>
<evidence type="ECO:0000313" key="2">
    <source>
        <dbReference type="EMBL" id="SPF44717.1"/>
    </source>
</evidence>
<dbReference type="Proteomes" id="UP000238701">
    <property type="component" value="Unassembled WGS sequence"/>
</dbReference>
<gene>
    <name evidence="2" type="ORF">SBA1_550082</name>
</gene>
<feature type="region of interest" description="Disordered" evidence="1">
    <location>
        <begin position="1"/>
        <end position="45"/>
    </location>
</feature>
<proteinExistence type="predicted"/>
<dbReference type="EMBL" id="OMOD01000150">
    <property type="protein sequence ID" value="SPF44717.1"/>
    <property type="molecule type" value="Genomic_DNA"/>
</dbReference>
<sequence length="45" mass="5079">MLSGGGTVLNPSFALNNGLPQLKRVTPRRDGDPSYENFQRRQRFS</sequence>